<gene>
    <name evidence="1" type="ORF">SAMN02982989_3404</name>
</gene>
<dbReference type="Proteomes" id="UP000192903">
    <property type="component" value="Unassembled WGS sequence"/>
</dbReference>
<evidence type="ECO:0000313" key="1">
    <source>
        <dbReference type="EMBL" id="SMF65785.1"/>
    </source>
</evidence>
<dbReference type="STRING" id="464029.SAMN02982989_3404"/>
<keyword evidence="2" id="KW-1185">Reference proteome</keyword>
<evidence type="ECO:0000313" key="2">
    <source>
        <dbReference type="Proteomes" id="UP000192903"/>
    </source>
</evidence>
<reference evidence="2" key="1">
    <citation type="submission" date="2017-04" db="EMBL/GenBank/DDBJ databases">
        <authorList>
            <person name="Varghese N."/>
            <person name="Submissions S."/>
        </authorList>
    </citation>
    <scope>NUCLEOTIDE SEQUENCE [LARGE SCALE GENOMIC DNA]</scope>
    <source>
        <strain evidence="2">B4P</strain>
    </source>
</reference>
<dbReference type="OrthoDB" id="8373540at2"/>
<sequence length="100" mass="11220">MASFIASYDLNDKNDPHDEYLAAAEKCGWYPWILASDDKWYRLPNTTLKGEFDTKDAAVAAFKSIKGIAEKSLGKSITVEKWIVVQYTTATFNSDETQSS</sequence>
<name>A0A1X7G8G5_9HYPH</name>
<dbReference type="RefSeq" id="WP_085424110.1">
    <property type="nucleotide sequence ID" value="NZ_FXAF01000011.1"/>
</dbReference>
<proteinExistence type="predicted"/>
<protein>
    <submittedName>
        <fullName evidence="1">Uncharacterized protein</fullName>
    </submittedName>
</protein>
<accession>A0A1X7G8G5</accession>
<dbReference type="EMBL" id="FXAF01000011">
    <property type="protein sequence ID" value="SMF65785.1"/>
    <property type="molecule type" value="Genomic_DNA"/>
</dbReference>
<dbReference type="AlphaFoldDB" id="A0A1X7G8G5"/>
<organism evidence="1 2">
    <name type="scientific">Xaviernesmea oryzae</name>
    <dbReference type="NCBI Taxonomy" id="464029"/>
    <lineage>
        <taxon>Bacteria</taxon>
        <taxon>Pseudomonadati</taxon>
        <taxon>Pseudomonadota</taxon>
        <taxon>Alphaproteobacteria</taxon>
        <taxon>Hyphomicrobiales</taxon>
        <taxon>Rhizobiaceae</taxon>
        <taxon>Rhizobium/Agrobacterium group</taxon>
        <taxon>Xaviernesmea</taxon>
    </lineage>
</organism>